<keyword evidence="3" id="KW-0808">Transferase</keyword>
<dbReference type="InterPro" id="IPR045274">
    <property type="entry name" value="WAK-like"/>
</dbReference>
<dbReference type="InterPro" id="IPR000719">
    <property type="entry name" value="Prot_kinase_dom"/>
</dbReference>
<proteinExistence type="predicted"/>
<evidence type="ECO:0000256" key="15">
    <source>
        <dbReference type="SAM" id="Phobius"/>
    </source>
</evidence>
<evidence type="ECO:0000256" key="12">
    <source>
        <dbReference type="ARBA" id="ARBA00023180"/>
    </source>
</evidence>
<sequence>MQQMVLEWELDNPELSPYGDCGTRSRSSSYGLVSSFTLCSCKWGFEGNPYLPNRCQDIDKCSNPAYMCRGSRVQIMFISIGSGLGGLIRLLGLWMSIKAIRRRVKAIRKCKFFKRNGGLLLQQQLSSSNDNSLEKTKLFSSNELAQATDQYNENRVLGRGKQGTVYKGMLTDGKIMSIKKSKRVRSSQFTKTSDVSSFGVVMVELLTGEKVVTSVRAETGRSLATHFLDSMEENNLFDILDAKIDFSRKFSAKKEIMRLLYLLLIFISSIFLTITMTQSVSLSRPGCPERCGNITIPYPFGIGPECVANSSFSVTCQNSTNHPTPFLSSINLQVQRISLEDGIIQVMKRVSPLNCSKELRSQSLLGQELIGTPFVISADYNSLAVLGCNNSVWLGANEKSTFSGCTTFCNENSTDTGCNGVNCCLTTVPPGLQQLQITYQTIRSVNNSRFCGFVFLTREWSQYDYRAYNGLPNDMLNPFEQEFVDATMILEWGVDIPVVSNHSSCAGRGTFCYCKGGFEGNPYLPNGCQNIDKCSNPAYICKNRGSRFHIIFISIGSVLGGLILFLGLWMSIKAIRRRVKAIRKRKFFKRKGGLLLQQQLSSSNDNSLEKTKLFSSNELAQATDQYNENRVLGRGGQGTVYKGMLTDGKIVAIKKSKRLDEGDLEVFINEVVIVSQINHRNVVKLLGCCLETEVPMLVYEFIPNGTLHQHIHDPNEEFPLSWDMRVRIATEIAGAVAYLHSAASTPIYHRDIKSTNILLDEKYKAKISDFGTSRSIAIDQTHLTTRVLGTFGYLDPEYFRSSQFTDKSDVYSFGVVMVELLTGEKAVTSVRAETGRSLAMHFLDSMEENNLFDILDDKVLKEGKKEEIMAIAELARRCLHLNGKRRPTMREVAVELEGIRFMREISGFQQTYDDREFHSIEVDEGTYDFPSISESTFMDTNSTFSIDAQHPLL</sequence>
<evidence type="ECO:0000256" key="11">
    <source>
        <dbReference type="ARBA" id="ARBA00023157"/>
    </source>
</evidence>
<evidence type="ECO:0000256" key="14">
    <source>
        <dbReference type="ARBA" id="ARBA00047951"/>
    </source>
</evidence>
<evidence type="ECO:0000259" key="16">
    <source>
        <dbReference type="PROSITE" id="PS50011"/>
    </source>
</evidence>
<keyword evidence="12" id="KW-0325">Glycoprotein</keyword>
<keyword evidence="10 15" id="KW-0472">Membrane</keyword>
<feature type="transmembrane region" description="Helical" evidence="15">
    <location>
        <begin position="259"/>
        <end position="277"/>
    </location>
</feature>
<keyword evidence="4 15" id="KW-0812">Transmembrane</keyword>
<dbReference type="AlphaFoldDB" id="A0AAV6W175"/>
<dbReference type="InterPro" id="IPR025287">
    <property type="entry name" value="WAK_GUB"/>
</dbReference>
<evidence type="ECO:0000256" key="5">
    <source>
        <dbReference type="ARBA" id="ARBA00022729"/>
    </source>
</evidence>
<dbReference type="Pfam" id="PF13947">
    <property type="entry name" value="GUB_WAK_bind"/>
    <property type="match status" value="1"/>
</dbReference>
<evidence type="ECO:0000256" key="10">
    <source>
        <dbReference type="ARBA" id="ARBA00023136"/>
    </source>
</evidence>
<dbReference type="InterPro" id="IPR008271">
    <property type="entry name" value="Ser/Thr_kinase_AS"/>
</dbReference>
<feature type="transmembrane region" description="Helical" evidence="15">
    <location>
        <begin position="73"/>
        <end position="95"/>
    </location>
</feature>
<dbReference type="Gene3D" id="1.10.510.10">
    <property type="entry name" value="Transferase(Phosphotransferase) domain 1"/>
    <property type="match status" value="1"/>
</dbReference>
<dbReference type="EMBL" id="WHWC01000234">
    <property type="protein sequence ID" value="KAG8362859.1"/>
    <property type="molecule type" value="Genomic_DNA"/>
</dbReference>
<dbReference type="GO" id="GO:0030247">
    <property type="term" value="F:polysaccharide binding"/>
    <property type="evidence" value="ECO:0007669"/>
    <property type="project" value="InterPro"/>
</dbReference>
<name>A0AAV6W175_9LAMI</name>
<keyword evidence="9 15" id="KW-1133">Transmembrane helix</keyword>
<keyword evidence="2" id="KW-0723">Serine/threonine-protein kinase</keyword>
<comment type="catalytic activity">
    <reaction evidence="13">
        <text>L-seryl-[protein] + ATP = O-phospho-L-seryl-[protein] + ADP + H(+)</text>
        <dbReference type="Rhea" id="RHEA:17989"/>
        <dbReference type="Rhea" id="RHEA-COMP:9863"/>
        <dbReference type="Rhea" id="RHEA-COMP:11604"/>
        <dbReference type="ChEBI" id="CHEBI:15378"/>
        <dbReference type="ChEBI" id="CHEBI:29999"/>
        <dbReference type="ChEBI" id="CHEBI:30616"/>
        <dbReference type="ChEBI" id="CHEBI:83421"/>
        <dbReference type="ChEBI" id="CHEBI:456216"/>
    </reaction>
</comment>
<evidence type="ECO:0000313" key="18">
    <source>
        <dbReference type="Proteomes" id="UP000826271"/>
    </source>
</evidence>
<dbReference type="GO" id="GO:0004674">
    <property type="term" value="F:protein serine/threonine kinase activity"/>
    <property type="evidence" value="ECO:0007669"/>
    <property type="project" value="UniProtKB-KW"/>
</dbReference>
<gene>
    <name evidence="17" type="ORF">BUALT_BualtUnG0030600</name>
</gene>
<dbReference type="SMART" id="SM00220">
    <property type="entry name" value="S_TKc"/>
    <property type="match status" value="1"/>
</dbReference>
<dbReference type="Pfam" id="PF00069">
    <property type="entry name" value="Pkinase"/>
    <property type="match status" value="1"/>
</dbReference>
<keyword evidence="5" id="KW-0732">Signal</keyword>
<dbReference type="CDD" id="cd14066">
    <property type="entry name" value="STKc_IRAK"/>
    <property type="match status" value="1"/>
</dbReference>
<dbReference type="PROSITE" id="PS00108">
    <property type="entry name" value="PROTEIN_KINASE_ST"/>
    <property type="match status" value="1"/>
</dbReference>
<dbReference type="PROSITE" id="PS50011">
    <property type="entry name" value="PROTEIN_KINASE_DOM"/>
    <property type="match status" value="1"/>
</dbReference>
<dbReference type="PANTHER" id="PTHR27005">
    <property type="entry name" value="WALL-ASSOCIATED RECEPTOR KINASE-LIKE 21"/>
    <property type="match status" value="1"/>
</dbReference>
<evidence type="ECO:0000256" key="6">
    <source>
        <dbReference type="ARBA" id="ARBA00022741"/>
    </source>
</evidence>
<evidence type="ECO:0000256" key="9">
    <source>
        <dbReference type="ARBA" id="ARBA00022989"/>
    </source>
</evidence>
<dbReference type="GO" id="GO:0007166">
    <property type="term" value="P:cell surface receptor signaling pathway"/>
    <property type="evidence" value="ECO:0007669"/>
    <property type="project" value="InterPro"/>
</dbReference>
<evidence type="ECO:0000256" key="8">
    <source>
        <dbReference type="ARBA" id="ARBA00022840"/>
    </source>
</evidence>
<dbReference type="PANTHER" id="PTHR27005:SF515">
    <property type="entry name" value="WALL-ASSOCIATED RECEPTOR KINASE-LIKE 10-RELATED"/>
    <property type="match status" value="1"/>
</dbReference>
<accession>A0AAV6W175</accession>
<comment type="catalytic activity">
    <reaction evidence="14">
        <text>L-threonyl-[protein] + ATP = O-phospho-L-threonyl-[protein] + ADP + H(+)</text>
        <dbReference type="Rhea" id="RHEA:46608"/>
        <dbReference type="Rhea" id="RHEA-COMP:11060"/>
        <dbReference type="Rhea" id="RHEA-COMP:11605"/>
        <dbReference type="ChEBI" id="CHEBI:15378"/>
        <dbReference type="ChEBI" id="CHEBI:30013"/>
        <dbReference type="ChEBI" id="CHEBI:30616"/>
        <dbReference type="ChEBI" id="CHEBI:61977"/>
        <dbReference type="ChEBI" id="CHEBI:456216"/>
    </reaction>
</comment>
<dbReference type="FunFam" id="3.30.200.20:FF:000043">
    <property type="entry name" value="Wall-associated receptor kinase 2"/>
    <property type="match status" value="1"/>
</dbReference>
<keyword evidence="6" id="KW-0547">Nucleotide-binding</keyword>
<evidence type="ECO:0000256" key="4">
    <source>
        <dbReference type="ARBA" id="ARBA00022692"/>
    </source>
</evidence>
<keyword evidence="18" id="KW-1185">Reference proteome</keyword>
<comment type="caution">
    <text evidence="17">The sequence shown here is derived from an EMBL/GenBank/DDBJ whole genome shotgun (WGS) entry which is preliminary data.</text>
</comment>
<evidence type="ECO:0000256" key="13">
    <source>
        <dbReference type="ARBA" id="ARBA00047558"/>
    </source>
</evidence>
<dbReference type="InterPro" id="IPR011009">
    <property type="entry name" value="Kinase-like_dom_sf"/>
</dbReference>
<evidence type="ECO:0000256" key="1">
    <source>
        <dbReference type="ARBA" id="ARBA00004479"/>
    </source>
</evidence>
<comment type="subcellular location">
    <subcellularLocation>
        <location evidence="1">Membrane</location>
        <topology evidence="1">Single-pass type I membrane protein</topology>
    </subcellularLocation>
</comment>
<dbReference type="GO" id="GO:0005886">
    <property type="term" value="C:plasma membrane"/>
    <property type="evidence" value="ECO:0007669"/>
    <property type="project" value="TreeGrafter"/>
</dbReference>
<keyword evidence="8" id="KW-0067">ATP-binding</keyword>
<evidence type="ECO:0000256" key="7">
    <source>
        <dbReference type="ARBA" id="ARBA00022777"/>
    </source>
</evidence>
<feature type="transmembrane region" description="Helical" evidence="15">
    <location>
        <begin position="550"/>
        <end position="575"/>
    </location>
</feature>
<feature type="domain" description="Protein kinase" evidence="16">
    <location>
        <begin position="626"/>
        <end position="902"/>
    </location>
</feature>
<keyword evidence="11" id="KW-1015">Disulfide bond</keyword>
<dbReference type="Proteomes" id="UP000826271">
    <property type="component" value="Unassembled WGS sequence"/>
</dbReference>
<evidence type="ECO:0000313" key="17">
    <source>
        <dbReference type="EMBL" id="KAG8362859.1"/>
    </source>
</evidence>
<dbReference type="SUPFAM" id="SSF56112">
    <property type="entry name" value="Protein kinase-like (PK-like)"/>
    <property type="match status" value="2"/>
</dbReference>
<keyword evidence="7" id="KW-0418">Kinase</keyword>
<reference evidence="17" key="1">
    <citation type="submission" date="2019-10" db="EMBL/GenBank/DDBJ databases">
        <authorList>
            <person name="Zhang R."/>
            <person name="Pan Y."/>
            <person name="Wang J."/>
            <person name="Ma R."/>
            <person name="Yu S."/>
        </authorList>
    </citation>
    <scope>NUCLEOTIDE SEQUENCE</scope>
    <source>
        <strain evidence="17">LA-IB0</strain>
        <tissue evidence="17">Leaf</tissue>
    </source>
</reference>
<evidence type="ECO:0000256" key="2">
    <source>
        <dbReference type="ARBA" id="ARBA00022527"/>
    </source>
</evidence>
<evidence type="ECO:0000256" key="3">
    <source>
        <dbReference type="ARBA" id="ARBA00022679"/>
    </source>
</evidence>
<organism evidence="17 18">
    <name type="scientific">Buddleja alternifolia</name>
    <dbReference type="NCBI Taxonomy" id="168488"/>
    <lineage>
        <taxon>Eukaryota</taxon>
        <taxon>Viridiplantae</taxon>
        <taxon>Streptophyta</taxon>
        <taxon>Embryophyta</taxon>
        <taxon>Tracheophyta</taxon>
        <taxon>Spermatophyta</taxon>
        <taxon>Magnoliopsida</taxon>
        <taxon>eudicotyledons</taxon>
        <taxon>Gunneridae</taxon>
        <taxon>Pentapetalae</taxon>
        <taxon>asterids</taxon>
        <taxon>lamiids</taxon>
        <taxon>Lamiales</taxon>
        <taxon>Scrophulariaceae</taxon>
        <taxon>Buddlejeae</taxon>
        <taxon>Buddleja</taxon>
    </lineage>
</organism>
<dbReference type="GO" id="GO:0005524">
    <property type="term" value="F:ATP binding"/>
    <property type="evidence" value="ECO:0007669"/>
    <property type="project" value="UniProtKB-KW"/>
</dbReference>
<dbReference type="Gene3D" id="3.30.200.20">
    <property type="entry name" value="Phosphorylase Kinase, domain 1"/>
    <property type="match status" value="2"/>
</dbReference>
<dbReference type="FunFam" id="1.10.510.10:FF:000084">
    <property type="entry name" value="Wall-associated receptor kinase 2"/>
    <property type="match status" value="1"/>
</dbReference>
<protein>
    <recommendedName>
        <fullName evidence="16">Protein kinase domain-containing protein</fullName>
    </recommendedName>
</protein>